<dbReference type="GO" id="GO:0032259">
    <property type="term" value="P:methylation"/>
    <property type="evidence" value="ECO:0007669"/>
    <property type="project" value="UniProtKB-KW"/>
</dbReference>
<evidence type="ECO:0000256" key="1">
    <source>
        <dbReference type="ARBA" id="ARBA00004173"/>
    </source>
</evidence>
<dbReference type="PANTHER" id="PTHR12049:SF7">
    <property type="entry name" value="PROTEIN ARGININE METHYLTRANSFERASE NDUFAF7, MITOCHONDRIAL"/>
    <property type="match status" value="1"/>
</dbReference>
<dbReference type="EMBL" id="CAFBLR010000025">
    <property type="protein sequence ID" value="CAB4864852.1"/>
    <property type="molecule type" value="Genomic_DNA"/>
</dbReference>
<dbReference type="EMBL" id="CAFAAJ010000067">
    <property type="protein sequence ID" value="CAB4805098.1"/>
    <property type="molecule type" value="Genomic_DNA"/>
</dbReference>
<evidence type="ECO:0000256" key="3">
    <source>
        <dbReference type="ARBA" id="ARBA00022679"/>
    </source>
</evidence>
<protein>
    <submittedName>
        <fullName evidence="6">Unannotated protein</fullName>
    </submittedName>
</protein>
<dbReference type="GO" id="GO:0035243">
    <property type="term" value="F:protein-arginine omega-N symmetric methyltransferase activity"/>
    <property type="evidence" value="ECO:0007669"/>
    <property type="project" value="TreeGrafter"/>
</dbReference>
<evidence type="ECO:0000313" key="6">
    <source>
        <dbReference type="EMBL" id="CAB4864852.1"/>
    </source>
</evidence>
<name>A0A6J7D1D7_9ZZZZ</name>
<reference evidence="6" key="1">
    <citation type="submission" date="2020-05" db="EMBL/GenBank/DDBJ databases">
        <authorList>
            <person name="Chiriac C."/>
            <person name="Salcher M."/>
            <person name="Ghai R."/>
            <person name="Kavagutti S V."/>
        </authorList>
    </citation>
    <scope>NUCLEOTIDE SEQUENCE</scope>
</reference>
<dbReference type="InterPro" id="IPR029063">
    <property type="entry name" value="SAM-dependent_MTases_sf"/>
</dbReference>
<dbReference type="InterPro" id="IPR003788">
    <property type="entry name" value="NDUFAF7"/>
</dbReference>
<keyword evidence="3" id="KW-0808">Transferase</keyword>
<proteinExistence type="predicted"/>
<dbReference type="InterPro" id="IPR038375">
    <property type="entry name" value="NDUFAF7_sf"/>
</dbReference>
<organism evidence="6">
    <name type="scientific">freshwater metagenome</name>
    <dbReference type="NCBI Taxonomy" id="449393"/>
    <lineage>
        <taxon>unclassified sequences</taxon>
        <taxon>metagenomes</taxon>
        <taxon>ecological metagenomes</taxon>
    </lineage>
</organism>
<evidence type="ECO:0000313" key="5">
    <source>
        <dbReference type="EMBL" id="CAB4805098.1"/>
    </source>
</evidence>
<dbReference type="GO" id="GO:0005739">
    <property type="term" value="C:mitochondrion"/>
    <property type="evidence" value="ECO:0007669"/>
    <property type="project" value="UniProtKB-SubCell"/>
</dbReference>
<dbReference type="Gene3D" id="3.40.50.12710">
    <property type="match status" value="1"/>
</dbReference>
<keyword evidence="2" id="KW-0489">Methyltransferase</keyword>
<keyword evidence="4" id="KW-0496">Mitochondrion</keyword>
<gene>
    <name evidence="5" type="ORF">UFOPK3001_01192</name>
    <name evidence="6" type="ORF">UFOPK3417_00424</name>
</gene>
<dbReference type="PANTHER" id="PTHR12049">
    <property type="entry name" value="PROTEIN ARGININE METHYLTRANSFERASE NDUFAF7, MITOCHONDRIAL"/>
    <property type="match status" value="1"/>
</dbReference>
<dbReference type="SUPFAM" id="SSF53335">
    <property type="entry name" value="S-adenosyl-L-methionine-dependent methyltransferases"/>
    <property type="match status" value="1"/>
</dbReference>
<comment type="subcellular location">
    <subcellularLocation>
        <location evidence="1">Mitochondrion</location>
    </subcellularLocation>
</comment>
<evidence type="ECO:0000256" key="4">
    <source>
        <dbReference type="ARBA" id="ARBA00023128"/>
    </source>
</evidence>
<dbReference type="AlphaFoldDB" id="A0A6J7D1D7"/>
<dbReference type="Pfam" id="PF02636">
    <property type="entry name" value="Methyltransf_28"/>
    <property type="match status" value="1"/>
</dbReference>
<sequence>MGADSMHRFDEWMELALYGAEGFYTVGGQAGRRGDFLTSPEVGPLFGAVLARAIDAEWRRLGRPGEFTVVEVGAGPGTLARTVLAARPEALLAGALRYVCVETSAAQRAQHPAGVISTGTVPDGPVTGIVVANELLDNLAFRLAVWDDGWREAYVIEQNGRYLETLLPLPTPPPCLPTGGVPHGARAPLQDRAAAWVVGAQQLLGQGRVVVFDYCTAVTAALAVRPWREWLRTYREQQRGAHYLVSPGSQDITAEVCIDQLVAGAGEPDSIRSQAQWLQFWGINELVEEGRAVWAAKAHAPDLEAMKARSRIREAEALLDPNGLGGFTVLEWRVGGD</sequence>
<accession>A0A6J7D1D7</accession>
<evidence type="ECO:0000256" key="2">
    <source>
        <dbReference type="ARBA" id="ARBA00022603"/>
    </source>
</evidence>